<evidence type="ECO:0000256" key="3">
    <source>
        <dbReference type="SAM" id="Phobius"/>
    </source>
</evidence>
<gene>
    <name evidence="5" type="ORF">HMPREF9220_1037</name>
</gene>
<feature type="domain" description="PDZ" evidence="4">
    <location>
        <begin position="260"/>
        <end position="328"/>
    </location>
</feature>
<dbReference type="GO" id="GO:0006508">
    <property type="term" value="P:proteolysis"/>
    <property type="evidence" value="ECO:0007669"/>
    <property type="project" value="UniProtKB-KW"/>
</dbReference>
<dbReference type="GO" id="GO:0004252">
    <property type="term" value="F:serine-type endopeptidase activity"/>
    <property type="evidence" value="ECO:0007669"/>
    <property type="project" value="InterPro"/>
</dbReference>
<evidence type="ECO:0000256" key="1">
    <source>
        <dbReference type="ARBA" id="ARBA00022670"/>
    </source>
</evidence>
<dbReference type="InterPro" id="IPR051201">
    <property type="entry name" value="Chloro_Bact_Ser_Proteases"/>
</dbReference>
<evidence type="ECO:0000256" key="2">
    <source>
        <dbReference type="ARBA" id="ARBA00022801"/>
    </source>
</evidence>
<dbReference type="SUPFAM" id="SSF50156">
    <property type="entry name" value="PDZ domain-like"/>
    <property type="match status" value="1"/>
</dbReference>
<sequence>MKNQILNKILKARLKYLLLFIIVLIIAWISGFYFGNTYSNEFKSDFNKNENIELPAVRNTPIVEAVKKVGPSVVGITSKIYGRDIFNRKFEINQSTGSGVIFDEKGYIVTNNHVVSGSDDVNVLLSNGKTINGKVIGKDAITDLAVIKIDTQDDLPTAVFGDSEQLQVGETAIAIGNPLGLEFKGTVTVGVISALNRTLDNMEHRFKLIQTDAAINPGNSGGALATVDGKVIGINSSKIMKQGIEGIGFAIPINQVKDITSQLIKNGRVIRSFLGASLIDEDLANRYGYDWSRDAGGVLVLNVYRDGPIDASGIEIGDYLMQINDKPVNKIIEIREILSKYSPGEKINVTYESDGVLKRTIVELGESPENLKW</sequence>
<dbReference type="EMBL" id="AENT01000012">
    <property type="protein sequence ID" value="EFR42997.1"/>
    <property type="molecule type" value="Genomic_DNA"/>
</dbReference>
<dbReference type="PROSITE" id="PS50106">
    <property type="entry name" value="PDZ"/>
    <property type="match status" value="1"/>
</dbReference>
<dbReference type="InterPro" id="IPR001940">
    <property type="entry name" value="Peptidase_S1C"/>
</dbReference>
<keyword evidence="3" id="KW-1133">Transmembrane helix</keyword>
<dbReference type="SMART" id="SM00228">
    <property type="entry name" value="PDZ"/>
    <property type="match status" value="1"/>
</dbReference>
<dbReference type="eggNOG" id="COG0265">
    <property type="taxonomic scope" value="Bacteria"/>
</dbReference>
<evidence type="ECO:0000313" key="5">
    <source>
        <dbReference type="EMBL" id="EFR42997.1"/>
    </source>
</evidence>
<dbReference type="PANTHER" id="PTHR43343:SF3">
    <property type="entry name" value="PROTEASE DO-LIKE 8, CHLOROPLASTIC"/>
    <property type="match status" value="1"/>
</dbReference>
<dbReference type="Proteomes" id="UP000004594">
    <property type="component" value="Unassembled WGS sequence"/>
</dbReference>
<evidence type="ECO:0000259" key="4">
    <source>
        <dbReference type="PROSITE" id="PS50106"/>
    </source>
</evidence>
<accession>E4L855</accession>
<keyword evidence="1" id="KW-0645">Protease</keyword>
<protein>
    <submittedName>
        <fullName evidence="5">Trypsin</fullName>
    </submittedName>
</protein>
<dbReference type="InterPro" id="IPR036034">
    <property type="entry name" value="PDZ_sf"/>
</dbReference>
<dbReference type="AlphaFoldDB" id="E4L855"/>
<evidence type="ECO:0000313" key="6">
    <source>
        <dbReference type="Proteomes" id="UP000004594"/>
    </source>
</evidence>
<feature type="transmembrane region" description="Helical" evidence="3">
    <location>
        <begin position="16"/>
        <end position="35"/>
    </location>
</feature>
<dbReference type="PANTHER" id="PTHR43343">
    <property type="entry name" value="PEPTIDASE S12"/>
    <property type="match status" value="1"/>
</dbReference>
<dbReference type="Pfam" id="PF13365">
    <property type="entry name" value="Trypsin_2"/>
    <property type="match status" value="1"/>
</dbReference>
<dbReference type="SUPFAM" id="SSF50494">
    <property type="entry name" value="Trypsin-like serine proteases"/>
    <property type="match status" value="1"/>
</dbReference>
<keyword evidence="2" id="KW-0378">Hydrolase</keyword>
<name>E4L855_9FIRM</name>
<keyword evidence="3" id="KW-0472">Membrane</keyword>
<organism evidence="5 6">
    <name type="scientific">Dialister micraerophilus UPII 345-E</name>
    <dbReference type="NCBI Taxonomy" id="910314"/>
    <lineage>
        <taxon>Bacteria</taxon>
        <taxon>Bacillati</taxon>
        <taxon>Bacillota</taxon>
        <taxon>Negativicutes</taxon>
        <taxon>Veillonellales</taxon>
        <taxon>Veillonellaceae</taxon>
        <taxon>Dialister</taxon>
    </lineage>
</organism>
<keyword evidence="3" id="KW-0812">Transmembrane</keyword>
<dbReference type="Pfam" id="PF13180">
    <property type="entry name" value="PDZ_2"/>
    <property type="match status" value="1"/>
</dbReference>
<dbReference type="Gene3D" id="2.30.42.10">
    <property type="match status" value="1"/>
</dbReference>
<dbReference type="RefSeq" id="WP_007554404.1">
    <property type="nucleotide sequence ID" value="NZ_AENT01000012.1"/>
</dbReference>
<dbReference type="PRINTS" id="PR00834">
    <property type="entry name" value="PROTEASES2C"/>
</dbReference>
<proteinExistence type="predicted"/>
<dbReference type="InterPro" id="IPR001478">
    <property type="entry name" value="PDZ"/>
</dbReference>
<dbReference type="OrthoDB" id="9758917at2"/>
<dbReference type="InterPro" id="IPR009003">
    <property type="entry name" value="Peptidase_S1_PA"/>
</dbReference>
<reference evidence="5 6" key="1">
    <citation type="submission" date="2010-11" db="EMBL/GenBank/DDBJ databases">
        <authorList>
            <person name="Durkin A.S."/>
            <person name="Madupu R."/>
            <person name="Torralba M."/>
            <person name="Gillis M."/>
            <person name="Methe B."/>
            <person name="Sutton G."/>
            <person name="Nelson K.E."/>
        </authorList>
    </citation>
    <scope>NUCLEOTIDE SEQUENCE [LARGE SCALE GENOMIC DNA]</scope>
    <source>
        <strain evidence="5 6">UPII 345-E</strain>
    </source>
</reference>
<dbReference type="Gene3D" id="2.40.10.120">
    <property type="match status" value="1"/>
</dbReference>
<comment type="caution">
    <text evidence="5">The sequence shown here is derived from an EMBL/GenBank/DDBJ whole genome shotgun (WGS) entry which is preliminary data.</text>
</comment>